<reference evidence="3" key="1">
    <citation type="submission" date="2022-11" db="UniProtKB">
        <authorList>
            <consortium name="WormBaseParasite"/>
        </authorList>
    </citation>
    <scope>IDENTIFICATION</scope>
</reference>
<dbReference type="Proteomes" id="UP000887574">
    <property type="component" value="Unplaced"/>
</dbReference>
<accession>A0A915D0U2</accession>
<evidence type="ECO:0000313" key="2">
    <source>
        <dbReference type="Proteomes" id="UP000887574"/>
    </source>
</evidence>
<dbReference type="AlphaFoldDB" id="A0A915D0U2"/>
<feature type="region of interest" description="Disordered" evidence="1">
    <location>
        <begin position="48"/>
        <end position="123"/>
    </location>
</feature>
<sequence length="123" mass="13932">MQTPMVEFSMLSMQAYPKLQTNEGGGAQVQNKIGSLWRDNLLRTAKKNLGKKLKPRTEEEETRKRYEEDEEAGPSISTKFPSKKPNAMDPISSAKRKDISGLFSLEEEELSNIPMPSNDHHPK</sequence>
<feature type="compositionally biased region" description="Basic and acidic residues" evidence="1">
    <location>
        <begin position="55"/>
        <end position="67"/>
    </location>
</feature>
<proteinExistence type="predicted"/>
<name>A0A915D0U2_9BILA</name>
<keyword evidence="2" id="KW-1185">Reference proteome</keyword>
<protein>
    <submittedName>
        <fullName evidence="3">Uncharacterized protein</fullName>
    </submittedName>
</protein>
<dbReference type="WBParaSite" id="jg14269">
    <property type="protein sequence ID" value="jg14269"/>
    <property type="gene ID" value="jg14269"/>
</dbReference>
<organism evidence="2 3">
    <name type="scientific">Ditylenchus dipsaci</name>
    <dbReference type="NCBI Taxonomy" id="166011"/>
    <lineage>
        <taxon>Eukaryota</taxon>
        <taxon>Metazoa</taxon>
        <taxon>Ecdysozoa</taxon>
        <taxon>Nematoda</taxon>
        <taxon>Chromadorea</taxon>
        <taxon>Rhabditida</taxon>
        <taxon>Tylenchina</taxon>
        <taxon>Tylenchomorpha</taxon>
        <taxon>Sphaerularioidea</taxon>
        <taxon>Anguinidae</taxon>
        <taxon>Anguininae</taxon>
        <taxon>Ditylenchus</taxon>
    </lineage>
</organism>
<evidence type="ECO:0000256" key="1">
    <source>
        <dbReference type="SAM" id="MobiDB-lite"/>
    </source>
</evidence>
<evidence type="ECO:0000313" key="3">
    <source>
        <dbReference type="WBParaSite" id="jg14269"/>
    </source>
</evidence>